<gene>
    <name evidence="1" type="ORF">COS76_03765</name>
</gene>
<evidence type="ECO:0000313" key="1">
    <source>
        <dbReference type="EMBL" id="PIU74887.1"/>
    </source>
</evidence>
<proteinExistence type="predicted"/>
<reference evidence="2" key="1">
    <citation type="submission" date="2017-09" db="EMBL/GenBank/DDBJ databases">
        <title>Depth-based differentiation of microbial function through sediment-hosted aquifers and enrichment of novel symbionts in the deep terrestrial subsurface.</title>
        <authorList>
            <person name="Probst A.J."/>
            <person name="Ladd B."/>
            <person name="Jarett J.K."/>
            <person name="Geller-Mcgrath D.E."/>
            <person name="Sieber C.M.K."/>
            <person name="Emerson J.B."/>
            <person name="Anantharaman K."/>
            <person name="Thomas B.C."/>
            <person name="Malmstrom R."/>
            <person name="Stieglmeier M."/>
            <person name="Klingl A."/>
            <person name="Woyke T."/>
            <person name="Ryan C.M."/>
            <person name="Banfield J.F."/>
        </authorList>
    </citation>
    <scope>NUCLEOTIDE SEQUENCE [LARGE SCALE GENOMIC DNA]</scope>
</reference>
<sequence length="700" mass="79145">MKPHLHFSLKYIYLCILTVISLFLFQNTSYAIEHPSLIFSSSQKAEINARIAAGGPVQQAFYAMKVLKTADEEWERSLTENSFYYAITGDETAKNNALTILSMRTTGEKRFSFPELDDNGNFINGEGRLDYGQSMGCNSLAFGYDMMYSVMNNGLKDNTKTLLIEWSTKLTAFFDKRGWESVGGNFYTGLGACVGNIGLVLEGENSLSSRWVQKAKDGLSTSYFNSSFNSGGDYDAGTTYEVYGAGPQFIFASALERLENVDIVTGKNVMQIWDYFTYTWMANGKYTYYGDNSGMSILIGEYFYILDKHKKKGSDRIPAWLWTWNKVRGTGIAQSDWRLFKDFDYIGIVLWYPQGVVAQSPNEVSSYQKSALLLSDTTKSNVNQGGMASFRNEWGEQNGVTLWLVNRYKWQGHEHYDPNHFLFSAYGEELISNKNAHTYDEDVRGQLSQQNSIMIDKQISDVPVYKTYKTGMGSSLGKFYDFFTSQVGDLLLSDSRYPHSDFSSQSKLHDPNIGTLFWATSEEKVDPIVQADRVILFPKQFSLEPYIIMYDRFNKDNNNHDYTWQSYIVPGHTSINGNGTPADPISFQKGNVNMQMFFIAPNLITKNIVPANGNRQDDLLEMTQTGVKEGRYLTILHPFRSSSSAFLVTVLNQENPTVVQIKSGTNENIIIANTTESNQTFEIYTSDARLLILDKNDGVI</sequence>
<organism evidence="1 2">
    <name type="scientific">Candidatus Portnoybacteria bacterium CG06_land_8_20_14_3_00_39_12</name>
    <dbReference type="NCBI Taxonomy" id="1974809"/>
    <lineage>
        <taxon>Bacteria</taxon>
        <taxon>Candidatus Portnoyibacteriota</taxon>
    </lineage>
</organism>
<dbReference type="Gene3D" id="1.50.10.100">
    <property type="entry name" value="Chondroitin AC/alginate lyase"/>
    <property type="match status" value="1"/>
</dbReference>
<evidence type="ECO:0000313" key="2">
    <source>
        <dbReference type="Proteomes" id="UP000228775"/>
    </source>
</evidence>
<dbReference type="Proteomes" id="UP000228775">
    <property type="component" value="Unassembled WGS sequence"/>
</dbReference>
<dbReference type="EMBL" id="PEVY01000079">
    <property type="protein sequence ID" value="PIU74887.1"/>
    <property type="molecule type" value="Genomic_DNA"/>
</dbReference>
<evidence type="ECO:0008006" key="3">
    <source>
        <dbReference type="Google" id="ProtNLM"/>
    </source>
</evidence>
<dbReference type="Gene3D" id="2.70.98.70">
    <property type="match status" value="1"/>
</dbReference>
<dbReference type="SUPFAM" id="SSF48230">
    <property type="entry name" value="Chondroitin AC/alginate lyase"/>
    <property type="match status" value="1"/>
</dbReference>
<dbReference type="InterPro" id="IPR008929">
    <property type="entry name" value="Chondroitin_lyas"/>
</dbReference>
<comment type="caution">
    <text evidence="1">The sequence shown here is derived from an EMBL/GenBank/DDBJ whole genome shotgun (WGS) entry which is preliminary data.</text>
</comment>
<feature type="non-terminal residue" evidence="1">
    <location>
        <position position="700"/>
    </location>
</feature>
<accession>A0A2M7AW88</accession>
<protein>
    <recommendedName>
        <fullName evidence="3">Heparinase II N-terminal domain-containing protein</fullName>
    </recommendedName>
</protein>
<dbReference type="AlphaFoldDB" id="A0A2M7AW88"/>
<name>A0A2M7AW88_9BACT</name>